<organism evidence="7 8">
    <name type="scientific">Candidatus Rickettsiella viridis</name>
    <dbReference type="NCBI Taxonomy" id="676208"/>
    <lineage>
        <taxon>Bacteria</taxon>
        <taxon>Pseudomonadati</taxon>
        <taxon>Pseudomonadota</taxon>
        <taxon>Gammaproteobacteria</taxon>
        <taxon>Legionellales</taxon>
        <taxon>Coxiellaceae</taxon>
        <taxon>Rickettsiella</taxon>
    </lineage>
</organism>
<feature type="transmembrane region" description="Helical" evidence="5">
    <location>
        <begin position="23"/>
        <end position="56"/>
    </location>
</feature>
<protein>
    <submittedName>
        <fullName evidence="7">O-antigen ligase</fullName>
    </submittedName>
</protein>
<dbReference type="PANTHER" id="PTHR37422">
    <property type="entry name" value="TEICHURONIC ACID BIOSYNTHESIS PROTEIN TUAE"/>
    <property type="match status" value="1"/>
</dbReference>
<feature type="transmembrane region" description="Helical" evidence="5">
    <location>
        <begin position="358"/>
        <end position="377"/>
    </location>
</feature>
<feature type="transmembrane region" description="Helical" evidence="5">
    <location>
        <begin position="322"/>
        <end position="346"/>
    </location>
</feature>
<name>A0A2Z5UVP2_9COXI</name>
<reference evidence="7 8" key="1">
    <citation type="submission" date="2017-03" db="EMBL/GenBank/DDBJ databases">
        <title>The genome sequence of Candidatus Rickettsiella viridis.</title>
        <authorList>
            <person name="Nikoh N."/>
            <person name="Tsuchida T."/>
            <person name="Yamaguchi K."/>
            <person name="Maeda T."/>
            <person name="Shigenobu S."/>
            <person name="Fukatsu T."/>
        </authorList>
    </citation>
    <scope>NUCLEOTIDE SEQUENCE [LARGE SCALE GENOMIC DNA]</scope>
    <source>
        <strain evidence="7 8">Ap-RA04</strain>
    </source>
</reference>
<feature type="transmembrane region" description="Helical" evidence="5">
    <location>
        <begin position="224"/>
        <end position="246"/>
    </location>
</feature>
<feature type="transmembrane region" description="Helical" evidence="5">
    <location>
        <begin position="186"/>
        <end position="204"/>
    </location>
</feature>
<sequence>MSASTIATKISGLKNSFKHLSQIFVIIAAFALPLSTAVLEVFFIASVMCCILAGDWKKHAEVLRTNRMALMFLVFFALFIVCISYSVASWSEELYILSKYSKFLLGFFLFSVFSDEKTRYYAFFSFLCAATLTLLLSYLKFFGWDILHRFSGDSGVFKDHIFTGFLLAFTSYAYALLAFSNKKWRLVFTVLFLLASFNVLFINLGRSGYVVFFSLLLLLSWQKFSWKGFSVAVLLSIFLLGGTLLLPSNFKDRFFTVHKEIQQYDKGKEDTSTGLRLSFYKNSLQLFFKHPWIGTGTGSFAKAYASVAKENEWLTKNPHNEYLNIAVQFGLLGLIVLLALFISHWQQSFRLPWVAKNFAQAVVVSIAVGCLFNSWLLDVTQGTFYVLFTALLFSRASDNCLEFEQGIG</sequence>
<feature type="domain" description="O-antigen ligase-related" evidence="6">
    <location>
        <begin position="192"/>
        <end position="338"/>
    </location>
</feature>
<keyword evidence="4 5" id="KW-0472">Membrane</keyword>
<evidence type="ECO:0000313" key="7">
    <source>
        <dbReference type="EMBL" id="BBB15030.1"/>
    </source>
</evidence>
<comment type="subcellular location">
    <subcellularLocation>
        <location evidence="1">Membrane</location>
        <topology evidence="1">Multi-pass membrane protein</topology>
    </subcellularLocation>
</comment>
<keyword evidence="7" id="KW-0436">Ligase</keyword>
<evidence type="ECO:0000256" key="2">
    <source>
        <dbReference type="ARBA" id="ARBA00022692"/>
    </source>
</evidence>
<feature type="transmembrane region" description="Helical" evidence="5">
    <location>
        <begin position="68"/>
        <end position="88"/>
    </location>
</feature>
<dbReference type="KEGG" id="rvi:RVIR1_05250"/>
<evidence type="ECO:0000256" key="3">
    <source>
        <dbReference type="ARBA" id="ARBA00022989"/>
    </source>
</evidence>
<evidence type="ECO:0000256" key="1">
    <source>
        <dbReference type="ARBA" id="ARBA00004141"/>
    </source>
</evidence>
<keyword evidence="8" id="KW-1185">Reference proteome</keyword>
<dbReference type="InterPro" id="IPR007016">
    <property type="entry name" value="O-antigen_ligase-rel_domated"/>
</dbReference>
<keyword evidence="2 5" id="KW-0812">Transmembrane</keyword>
<accession>A0A2Z5UVP2</accession>
<proteinExistence type="predicted"/>
<feature type="transmembrane region" description="Helical" evidence="5">
    <location>
        <begin position="94"/>
        <end position="113"/>
    </location>
</feature>
<dbReference type="OrthoDB" id="9795248at2"/>
<dbReference type="GO" id="GO:0016874">
    <property type="term" value="F:ligase activity"/>
    <property type="evidence" value="ECO:0007669"/>
    <property type="project" value="UniProtKB-KW"/>
</dbReference>
<dbReference type="AlphaFoldDB" id="A0A2Z5UVP2"/>
<gene>
    <name evidence="7" type="ORF">RVIR1_05250</name>
</gene>
<dbReference type="PANTHER" id="PTHR37422:SF13">
    <property type="entry name" value="LIPOPOLYSACCHARIDE BIOSYNTHESIS PROTEIN PA4999-RELATED"/>
    <property type="match status" value="1"/>
</dbReference>
<dbReference type="Pfam" id="PF04932">
    <property type="entry name" value="Wzy_C"/>
    <property type="match status" value="1"/>
</dbReference>
<dbReference type="RefSeq" id="WP_126322524.1">
    <property type="nucleotide sequence ID" value="NZ_AP018005.1"/>
</dbReference>
<feature type="transmembrane region" description="Helical" evidence="5">
    <location>
        <begin position="120"/>
        <end position="141"/>
    </location>
</feature>
<feature type="transmembrane region" description="Helical" evidence="5">
    <location>
        <begin position="161"/>
        <end position="179"/>
    </location>
</feature>
<evidence type="ECO:0000313" key="8">
    <source>
        <dbReference type="Proteomes" id="UP000282483"/>
    </source>
</evidence>
<evidence type="ECO:0000256" key="4">
    <source>
        <dbReference type="ARBA" id="ARBA00023136"/>
    </source>
</evidence>
<dbReference type="GO" id="GO:0016020">
    <property type="term" value="C:membrane"/>
    <property type="evidence" value="ECO:0007669"/>
    <property type="project" value="UniProtKB-SubCell"/>
</dbReference>
<dbReference type="InterPro" id="IPR051533">
    <property type="entry name" value="WaaL-like"/>
</dbReference>
<evidence type="ECO:0000256" key="5">
    <source>
        <dbReference type="SAM" id="Phobius"/>
    </source>
</evidence>
<dbReference type="Proteomes" id="UP000282483">
    <property type="component" value="Chromosome"/>
</dbReference>
<evidence type="ECO:0000259" key="6">
    <source>
        <dbReference type="Pfam" id="PF04932"/>
    </source>
</evidence>
<keyword evidence="3 5" id="KW-1133">Transmembrane helix</keyword>
<dbReference type="EMBL" id="AP018005">
    <property type="protein sequence ID" value="BBB15030.1"/>
    <property type="molecule type" value="Genomic_DNA"/>
</dbReference>